<reference evidence="2 3" key="1">
    <citation type="journal article" date="2007" name="Appl. Environ. Microbiol.">
        <title>Genome sequence of the cellulolytic gliding bacterium Cytophaga hutchinsonii.</title>
        <authorList>
            <person name="Xie G."/>
            <person name="Bruce D.C."/>
            <person name="Challacombe J.F."/>
            <person name="Chertkov O."/>
            <person name="Detter J.C."/>
            <person name="Gilna P."/>
            <person name="Han C.S."/>
            <person name="Lucas S."/>
            <person name="Misra M."/>
            <person name="Myers G.L."/>
            <person name="Richardson P."/>
            <person name="Tapia R."/>
            <person name="Thayer N."/>
            <person name="Thompson L.S."/>
            <person name="Brettin T.S."/>
            <person name="Henrissat B."/>
            <person name="Wilson D.B."/>
            <person name="McBride M.J."/>
        </authorList>
    </citation>
    <scope>NUCLEOTIDE SEQUENCE [LARGE SCALE GENOMIC DNA]</scope>
    <source>
        <strain evidence="3">ATCC 33406 / DSM 1761 / CIP 103989 / NBRC 15051 / NCIMB 9469 / D465</strain>
    </source>
</reference>
<dbReference type="InterPro" id="IPR010321">
    <property type="entry name" value="DUF922"/>
</dbReference>
<evidence type="ECO:0000256" key="1">
    <source>
        <dbReference type="SAM" id="Phobius"/>
    </source>
</evidence>
<keyword evidence="1" id="KW-0812">Transmembrane</keyword>
<accession>A0A6N4SRD7</accession>
<name>A0A6N4SRD7_CYTH3</name>
<evidence type="ECO:0008006" key="4">
    <source>
        <dbReference type="Google" id="ProtNLM"/>
    </source>
</evidence>
<dbReference type="Pfam" id="PF06037">
    <property type="entry name" value="DUF922"/>
    <property type="match status" value="1"/>
</dbReference>
<evidence type="ECO:0000313" key="2">
    <source>
        <dbReference type="EMBL" id="ABG58905.1"/>
    </source>
</evidence>
<dbReference type="EMBL" id="CP000383">
    <property type="protein sequence ID" value="ABG58905.1"/>
    <property type="molecule type" value="Genomic_DNA"/>
</dbReference>
<feature type="transmembrane region" description="Helical" evidence="1">
    <location>
        <begin position="6"/>
        <end position="28"/>
    </location>
</feature>
<dbReference type="KEGG" id="chu:CHU_1636"/>
<keyword evidence="3" id="KW-1185">Reference proteome</keyword>
<dbReference type="AlphaFoldDB" id="A0A6N4SRD7"/>
<dbReference type="Proteomes" id="UP000001822">
    <property type="component" value="Chromosome"/>
</dbReference>
<keyword evidence="1" id="KW-1133">Transmembrane helix</keyword>
<protein>
    <recommendedName>
        <fullName evidence="4">DUF922 domain-containing protein</fullName>
    </recommendedName>
</protein>
<organism evidence="2 3">
    <name type="scientific">Cytophaga hutchinsonii (strain ATCC 33406 / DSM 1761 / CIP 103989 / NBRC 15051 / NCIMB 9469 / D465)</name>
    <dbReference type="NCBI Taxonomy" id="269798"/>
    <lineage>
        <taxon>Bacteria</taxon>
        <taxon>Pseudomonadati</taxon>
        <taxon>Bacteroidota</taxon>
        <taxon>Cytophagia</taxon>
        <taxon>Cytophagales</taxon>
        <taxon>Cytophagaceae</taxon>
        <taxon>Cytophaga</taxon>
    </lineage>
</organism>
<gene>
    <name evidence="2" type="ordered locus">CHU_1636</name>
</gene>
<sequence length="183" mass="21180">MLTLVYIYHRATMLILIQIISLLFYSAVSISEDSDQFAWSAERKLTWDDFKGKPTKTNPAAALTFTDIHISASYTNGKINVEVKNFFDKKLSWTKNKTSASLLKHEQVHFDITEVHTRILRKKLSAIASEKSLQNGSFNKESSKLLKEWHEFQEKYDKETDHGLIAAKQKEWEDKVALLLKEE</sequence>
<keyword evidence="1" id="KW-0472">Membrane</keyword>
<evidence type="ECO:0000313" key="3">
    <source>
        <dbReference type="Proteomes" id="UP000001822"/>
    </source>
</evidence>
<proteinExistence type="predicted"/>